<dbReference type="EMBL" id="GBXM01015406">
    <property type="protein sequence ID" value="JAH93171.1"/>
    <property type="molecule type" value="Transcribed_RNA"/>
</dbReference>
<name>A0A0E9WS96_ANGAN</name>
<evidence type="ECO:0000313" key="1">
    <source>
        <dbReference type="EMBL" id="JAH93171.1"/>
    </source>
</evidence>
<organism evidence="1">
    <name type="scientific">Anguilla anguilla</name>
    <name type="common">European freshwater eel</name>
    <name type="synonym">Muraena anguilla</name>
    <dbReference type="NCBI Taxonomy" id="7936"/>
    <lineage>
        <taxon>Eukaryota</taxon>
        <taxon>Metazoa</taxon>
        <taxon>Chordata</taxon>
        <taxon>Craniata</taxon>
        <taxon>Vertebrata</taxon>
        <taxon>Euteleostomi</taxon>
        <taxon>Actinopterygii</taxon>
        <taxon>Neopterygii</taxon>
        <taxon>Teleostei</taxon>
        <taxon>Anguilliformes</taxon>
        <taxon>Anguillidae</taxon>
        <taxon>Anguilla</taxon>
    </lineage>
</organism>
<dbReference type="AlphaFoldDB" id="A0A0E9WS96"/>
<reference evidence="1" key="1">
    <citation type="submission" date="2014-11" db="EMBL/GenBank/DDBJ databases">
        <authorList>
            <person name="Amaro Gonzalez C."/>
        </authorList>
    </citation>
    <scope>NUCLEOTIDE SEQUENCE</scope>
</reference>
<proteinExistence type="predicted"/>
<sequence length="106" mass="11695">MNSEISITANDTIHSTQSVEATARPAITFIHHFIFKLSAIVRCSAGLRAKNGTQPSHGESFWQDQSRDSVRVSAALAMTVPQTEKQVDTVAWSSHQQHKCMNVNES</sequence>
<accession>A0A0E9WS96</accession>
<reference evidence="1" key="2">
    <citation type="journal article" date="2015" name="Fish Shellfish Immunol.">
        <title>Early steps in the European eel (Anguilla anguilla)-Vibrio vulnificus interaction in the gills: Role of the RtxA13 toxin.</title>
        <authorList>
            <person name="Callol A."/>
            <person name="Pajuelo D."/>
            <person name="Ebbesson L."/>
            <person name="Teles M."/>
            <person name="MacKenzie S."/>
            <person name="Amaro C."/>
        </authorList>
    </citation>
    <scope>NUCLEOTIDE SEQUENCE</scope>
</reference>
<protein>
    <submittedName>
        <fullName evidence="1">Uncharacterized protein</fullName>
    </submittedName>
</protein>